<dbReference type="Proteomes" id="UP000643279">
    <property type="component" value="Unassembled WGS sequence"/>
</dbReference>
<gene>
    <name evidence="2" type="ORF">GCM10007170_08460</name>
</gene>
<comment type="caution">
    <text evidence="2">The sequence shown here is derived from an EMBL/GenBank/DDBJ whole genome shotgun (WGS) entry which is preliminary data.</text>
</comment>
<dbReference type="EMBL" id="BMFW01000003">
    <property type="protein sequence ID" value="GGH91695.1"/>
    <property type="molecule type" value="Genomic_DNA"/>
</dbReference>
<evidence type="ECO:0000313" key="2">
    <source>
        <dbReference type="EMBL" id="GGH91695.1"/>
    </source>
</evidence>
<keyword evidence="3" id="KW-1185">Reference proteome</keyword>
<organism evidence="2 3">
    <name type="scientific">Arthrobacter liuii</name>
    <dbReference type="NCBI Taxonomy" id="1476996"/>
    <lineage>
        <taxon>Bacteria</taxon>
        <taxon>Bacillati</taxon>
        <taxon>Actinomycetota</taxon>
        <taxon>Actinomycetes</taxon>
        <taxon>Micrococcales</taxon>
        <taxon>Micrococcaceae</taxon>
        <taxon>Arthrobacter</taxon>
    </lineage>
</organism>
<proteinExistence type="predicted"/>
<dbReference type="SUPFAM" id="SSF48208">
    <property type="entry name" value="Six-hairpin glycosidases"/>
    <property type="match status" value="1"/>
</dbReference>
<evidence type="ECO:0000256" key="1">
    <source>
        <dbReference type="SAM" id="MobiDB-lite"/>
    </source>
</evidence>
<accession>A0ABQ2AK63</accession>
<feature type="region of interest" description="Disordered" evidence="1">
    <location>
        <begin position="30"/>
        <end position="56"/>
    </location>
</feature>
<evidence type="ECO:0000313" key="3">
    <source>
        <dbReference type="Proteomes" id="UP000643279"/>
    </source>
</evidence>
<name>A0ABQ2AK63_9MICC</name>
<reference evidence="3" key="1">
    <citation type="journal article" date="2019" name="Int. J. Syst. Evol. Microbiol.">
        <title>The Global Catalogue of Microorganisms (GCM) 10K type strain sequencing project: providing services to taxonomists for standard genome sequencing and annotation.</title>
        <authorList>
            <consortium name="The Broad Institute Genomics Platform"/>
            <consortium name="The Broad Institute Genome Sequencing Center for Infectious Disease"/>
            <person name="Wu L."/>
            <person name="Ma J."/>
        </authorList>
    </citation>
    <scope>NUCLEOTIDE SEQUENCE [LARGE SCALE GENOMIC DNA]</scope>
    <source>
        <strain evidence="3">CGMCC 1.12778</strain>
    </source>
</reference>
<protein>
    <submittedName>
        <fullName evidence="2">Uncharacterized protein</fullName>
    </submittedName>
</protein>
<dbReference type="InterPro" id="IPR008928">
    <property type="entry name" value="6-hairpin_glycosidase_sf"/>
</dbReference>
<sequence>MNVRAAARDPSKLQIMYAIDETLRLPETELPWPAGFEGPRPVRTGNVAAPQLQLDV</sequence>